<sequence>MTIYPEDRDMLKRLFTTFLRHGCCAACTGKGCGCCANCG</sequence>
<accession>A0A840INZ7</accession>
<dbReference type="Proteomes" id="UP000581769">
    <property type="component" value="Unassembled WGS sequence"/>
</dbReference>
<keyword evidence="2" id="KW-1185">Reference proteome</keyword>
<evidence type="ECO:0000313" key="2">
    <source>
        <dbReference type="Proteomes" id="UP000581769"/>
    </source>
</evidence>
<evidence type="ECO:0000313" key="1">
    <source>
        <dbReference type="EMBL" id="MBB4682922.1"/>
    </source>
</evidence>
<proteinExistence type="predicted"/>
<dbReference type="AlphaFoldDB" id="A0A840INZ7"/>
<organism evidence="1 2">
    <name type="scientific">Amycolatopsis jiangsuensis</name>
    <dbReference type="NCBI Taxonomy" id="1181879"/>
    <lineage>
        <taxon>Bacteria</taxon>
        <taxon>Bacillati</taxon>
        <taxon>Actinomycetota</taxon>
        <taxon>Actinomycetes</taxon>
        <taxon>Pseudonocardiales</taxon>
        <taxon>Pseudonocardiaceae</taxon>
        <taxon>Amycolatopsis</taxon>
    </lineage>
</organism>
<dbReference type="EMBL" id="JACHMG010000001">
    <property type="protein sequence ID" value="MBB4682922.1"/>
    <property type="molecule type" value="Genomic_DNA"/>
</dbReference>
<protein>
    <submittedName>
        <fullName evidence="1">Uncharacterized protein</fullName>
    </submittedName>
</protein>
<name>A0A840INZ7_9PSEU</name>
<comment type="caution">
    <text evidence="1">The sequence shown here is derived from an EMBL/GenBank/DDBJ whole genome shotgun (WGS) entry which is preliminary data.</text>
</comment>
<reference evidence="1 2" key="1">
    <citation type="submission" date="2020-08" db="EMBL/GenBank/DDBJ databases">
        <title>Sequencing the genomes of 1000 actinobacteria strains.</title>
        <authorList>
            <person name="Klenk H.-P."/>
        </authorList>
    </citation>
    <scope>NUCLEOTIDE SEQUENCE [LARGE SCALE GENOMIC DNA]</scope>
    <source>
        <strain evidence="1 2">DSM 45859</strain>
    </source>
</reference>
<gene>
    <name evidence="1" type="ORF">BJY18_000407</name>
</gene>